<dbReference type="Gene3D" id="3.30.450.20">
    <property type="entry name" value="PAS domain"/>
    <property type="match status" value="2"/>
</dbReference>
<dbReference type="InterPro" id="IPR004089">
    <property type="entry name" value="MCPsignal_dom"/>
</dbReference>
<keyword evidence="3" id="KW-0145">Chemotaxis</keyword>
<dbReference type="SMART" id="SM00304">
    <property type="entry name" value="HAMP"/>
    <property type="match status" value="1"/>
</dbReference>
<dbReference type="CDD" id="cd06225">
    <property type="entry name" value="HAMP"/>
    <property type="match status" value="1"/>
</dbReference>
<dbReference type="Pfam" id="PF00672">
    <property type="entry name" value="HAMP"/>
    <property type="match status" value="1"/>
</dbReference>
<evidence type="ECO:0000256" key="7">
    <source>
        <dbReference type="ARBA" id="ARBA00029447"/>
    </source>
</evidence>
<evidence type="ECO:0000259" key="13">
    <source>
        <dbReference type="PROSITE" id="PS50885"/>
    </source>
</evidence>
<keyword evidence="9" id="KW-0175">Coiled coil</keyword>
<dbReference type="RefSeq" id="WP_338669045.1">
    <property type="nucleotide sequence ID" value="NZ_CP146609.1"/>
</dbReference>
<evidence type="ECO:0000256" key="10">
    <source>
        <dbReference type="SAM" id="MobiDB-lite"/>
    </source>
</evidence>
<feature type="domain" description="Methyl-accepting transducer" evidence="12">
    <location>
        <begin position="361"/>
        <end position="576"/>
    </location>
</feature>
<gene>
    <name evidence="14" type="ORF">V8V93_03790</name>
</gene>
<dbReference type="InterPro" id="IPR051310">
    <property type="entry name" value="MCP_chemotaxis"/>
</dbReference>
<dbReference type="SUPFAM" id="SSF58104">
    <property type="entry name" value="Methyl-accepting chemotaxis protein (MCP) signaling domain"/>
    <property type="match status" value="1"/>
</dbReference>
<keyword evidence="15" id="KW-1185">Reference proteome</keyword>
<evidence type="ECO:0000256" key="2">
    <source>
        <dbReference type="ARBA" id="ARBA00022475"/>
    </source>
</evidence>
<keyword evidence="6 11" id="KW-0472">Membrane</keyword>
<comment type="similarity">
    <text evidence="7">Belongs to the methyl-accepting chemotaxis (MCP) protein family.</text>
</comment>
<dbReference type="Pfam" id="PF00015">
    <property type="entry name" value="MCPsignal"/>
    <property type="match status" value="1"/>
</dbReference>
<comment type="subcellular location">
    <subcellularLocation>
        <location evidence="1">Cell membrane</location>
        <topology evidence="1">Multi-pass membrane protein</topology>
    </subcellularLocation>
</comment>
<dbReference type="SMART" id="SM00283">
    <property type="entry name" value="MA"/>
    <property type="match status" value="1"/>
</dbReference>
<dbReference type="InterPro" id="IPR033479">
    <property type="entry name" value="dCache_1"/>
</dbReference>
<evidence type="ECO:0000256" key="11">
    <source>
        <dbReference type="SAM" id="Phobius"/>
    </source>
</evidence>
<dbReference type="InterPro" id="IPR003660">
    <property type="entry name" value="HAMP_dom"/>
</dbReference>
<dbReference type="PRINTS" id="PR00260">
    <property type="entry name" value="CHEMTRNSDUCR"/>
</dbReference>
<keyword evidence="4 11" id="KW-0812">Transmembrane</keyword>
<evidence type="ECO:0000256" key="8">
    <source>
        <dbReference type="PROSITE-ProRule" id="PRU00284"/>
    </source>
</evidence>
<evidence type="ECO:0000256" key="1">
    <source>
        <dbReference type="ARBA" id="ARBA00004651"/>
    </source>
</evidence>
<dbReference type="PANTHER" id="PTHR43531">
    <property type="entry name" value="PROTEIN ICFG"/>
    <property type="match status" value="1"/>
</dbReference>
<evidence type="ECO:0000256" key="9">
    <source>
        <dbReference type="SAM" id="Coils"/>
    </source>
</evidence>
<protein>
    <submittedName>
        <fullName evidence="14">Methyl-accepting chemotaxis protein</fullName>
    </submittedName>
</protein>
<feature type="region of interest" description="Disordered" evidence="10">
    <location>
        <begin position="404"/>
        <end position="430"/>
    </location>
</feature>
<keyword evidence="5 11" id="KW-1133">Transmembrane helix</keyword>
<dbReference type="Gene3D" id="1.10.287.950">
    <property type="entry name" value="Methyl-accepting chemotaxis protein"/>
    <property type="match status" value="1"/>
</dbReference>
<accession>A0ABZ2IXT2</accession>
<feature type="coiled-coil region" evidence="9">
    <location>
        <begin position="547"/>
        <end position="574"/>
    </location>
</feature>
<dbReference type="Pfam" id="PF02743">
    <property type="entry name" value="dCache_1"/>
    <property type="match status" value="1"/>
</dbReference>
<dbReference type="PROSITE" id="PS50885">
    <property type="entry name" value="HAMP"/>
    <property type="match status" value="1"/>
</dbReference>
<evidence type="ECO:0000313" key="15">
    <source>
        <dbReference type="Proteomes" id="UP001385389"/>
    </source>
</evidence>
<evidence type="ECO:0000256" key="6">
    <source>
        <dbReference type="ARBA" id="ARBA00023136"/>
    </source>
</evidence>
<evidence type="ECO:0000313" key="14">
    <source>
        <dbReference type="EMBL" id="WWX23331.1"/>
    </source>
</evidence>
<dbReference type="InterPro" id="IPR004090">
    <property type="entry name" value="Chemotax_Me-accpt_rcpt"/>
</dbReference>
<proteinExistence type="inferred from homology"/>
<evidence type="ECO:0000256" key="3">
    <source>
        <dbReference type="ARBA" id="ARBA00022500"/>
    </source>
</evidence>
<dbReference type="EMBL" id="CP146609">
    <property type="protein sequence ID" value="WWX23331.1"/>
    <property type="molecule type" value="Genomic_DNA"/>
</dbReference>
<dbReference type="Proteomes" id="UP001385389">
    <property type="component" value="Chromosome"/>
</dbReference>
<feature type="domain" description="HAMP" evidence="13">
    <location>
        <begin position="302"/>
        <end position="356"/>
    </location>
</feature>
<evidence type="ECO:0000256" key="4">
    <source>
        <dbReference type="ARBA" id="ARBA00022692"/>
    </source>
</evidence>
<dbReference type="PROSITE" id="PS50111">
    <property type="entry name" value="CHEMOTAXIS_TRANSDUC_2"/>
    <property type="match status" value="1"/>
</dbReference>
<reference evidence="14 15" key="1">
    <citation type="submission" date="2024-03" db="EMBL/GenBank/DDBJ databases">
        <title>Phenotype and Genome Characterization of a Sulfate-Reducing Bacterium Pseudodesulfovibrio sp. strain 5S69, isolated from Petroleum Reservoir in Tatarstan (Russia).</title>
        <authorList>
            <person name="Bidzhieva S.K."/>
            <person name="Kadnikov V."/>
            <person name="Tourova T.P."/>
            <person name="Samigullina S.R."/>
            <person name="Sokolova D.S."/>
            <person name="Poltaraus A.B."/>
            <person name="Avtukh A.N."/>
            <person name="Tereshina V.M."/>
            <person name="Mardanov A.V."/>
            <person name="Nazina T.N."/>
        </authorList>
    </citation>
    <scope>NUCLEOTIDE SEQUENCE [LARGE SCALE GENOMIC DNA]</scope>
    <source>
        <strain evidence="14 15">5S69</strain>
    </source>
</reference>
<dbReference type="CDD" id="cd11386">
    <property type="entry name" value="MCP_signal"/>
    <property type="match status" value="1"/>
</dbReference>
<keyword evidence="2" id="KW-1003">Cell membrane</keyword>
<organism evidence="14 15">
    <name type="scientific">Pseudodesulfovibrio methanolicus</name>
    <dbReference type="NCBI Taxonomy" id="3126690"/>
    <lineage>
        <taxon>Bacteria</taxon>
        <taxon>Pseudomonadati</taxon>
        <taxon>Thermodesulfobacteriota</taxon>
        <taxon>Desulfovibrionia</taxon>
        <taxon>Desulfovibrionales</taxon>
        <taxon>Desulfovibrionaceae</taxon>
    </lineage>
</organism>
<dbReference type="CDD" id="cd18773">
    <property type="entry name" value="PDC1_HK_sensor"/>
    <property type="match status" value="1"/>
</dbReference>
<name>A0ABZ2IXT2_9BACT</name>
<keyword evidence="8" id="KW-0807">Transducer</keyword>
<dbReference type="PANTHER" id="PTHR43531:SF11">
    <property type="entry name" value="METHYL-ACCEPTING CHEMOTAXIS PROTEIN 3"/>
    <property type="match status" value="1"/>
</dbReference>
<evidence type="ECO:0000259" key="12">
    <source>
        <dbReference type="PROSITE" id="PS50111"/>
    </source>
</evidence>
<evidence type="ECO:0000256" key="5">
    <source>
        <dbReference type="ARBA" id="ARBA00022989"/>
    </source>
</evidence>
<feature type="transmembrane region" description="Helical" evidence="11">
    <location>
        <begin position="283"/>
        <end position="305"/>
    </location>
</feature>
<sequence length="621" mass="67059">MTISVKSKMILSVITFFTLGVLALSAVSYRSFSDSSEKMKKESLDTIARAVGKAISEKTETYFTSLELASKMFNGAQELTGAAQDAYRVDLLDKLIQQTGAGEAYYGLKDGTTVTAKLKGPIPNFKEKAVQREWYQRIWAGEKRIMTTPYTSSIGATVMAAGVPLQKNGAIWGTLCINLGLTDITQFTNSVLDFKDIFLTRADGYIMASPNEKHIGKSLWEVVPSLKRYADQSSAGQIQFTNDGEVYQGSIYVIKGLNWKVWAFERLAEIKADSTKNLQMNGIMAVVVLLLSALIVYYFASALIFKPLESVKTTLQRIGGGDLRAEADSGSIRNDEIGQLMLAMREMSEKLRNIVGKVGYAVDSVYRGAQELAATSDTLAQGATEQAANVEEVAASMDHMVTTIGKNTENSRKTEQTSRSSAVDAEKGGESVNKTVSAMRKIADKVSIIEEIARQTNLLALNAAIEAARAGESGKGFAVVAAEVRKLAERSGGAAAEISELSANSVSVAEDAGLMLNKMVPDIKHTALLIAAITESSEEQNSNAETVNRAIQELDQVIQQAASASEQVASTSEELTTQVDSLKETMAFFKIDQPGSTVTVMAAHRDALPEHTVGTEGFEKF</sequence>